<dbReference type="Proteomes" id="UP000887578">
    <property type="component" value="Unplaced"/>
</dbReference>
<dbReference type="GO" id="GO:0035269">
    <property type="term" value="P:protein O-linked glycosylation via mannose"/>
    <property type="evidence" value="ECO:0007669"/>
    <property type="project" value="InterPro"/>
</dbReference>
<dbReference type="PANTHER" id="PTHR15576:SF1">
    <property type="entry name" value="RIBITOL-5-PHOSPHATE XYLOSYLTRANSFERASE 1"/>
    <property type="match status" value="1"/>
</dbReference>
<feature type="domain" description="RXYLT1 C-terminal" evidence="1">
    <location>
        <begin position="95"/>
        <end position="140"/>
    </location>
</feature>
<organism evidence="2 3">
    <name type="scientific">Panagrolaimus davidi</name>
    <dbReference type="NCBI Taxonomy" id="227884"/>
    <lineage>
        <taxon>Eukaryota</taxon>
        <taxon>Metazoa</taxon>
        <taxon>Ecdysozoa</taxon>
        <taxon>Nematoda</taxon>
        <taxon>Chromadorea</taxon>
        <taxon>Rhabditida</taxon>
        <taxon>Tylenchina</taxon>
        <taxon>Panagrolaimomorpha</taxon>
        <taxon>Panagrolaimoidea</taxon>
        <taxon>Panagrolaimidae</taxon>
        <taxon>Panagrolaimus</taxon>
    </lineage>
</organism>
<sequence>MGEPHQLKYLDDPKIICWFAKNAGGKHPKLEPLPLGLPPYNYTLIHEASKNLKNFHQRNITLYLNFSPNTHPDRYAIRKYAEILYKNDSDVMIVKNWTVWTDYLQHLNNSKFVISPPGVGLDCYRTWEAIIMGAIPIVLRTEISSLYDGLPVMFVDSWTDIKKENLEIFEQKYLGSFNSSCPPWRPKIWARHWITKIMDIKTSYISNFCNKA</sequence>
<reference evidence="3" key="1">
    <citation type="submission" date="2022-11" db="UniProtKB">
        <authorList>
            <consortium name="WormBaseParasite"/>
        </authorList>
    </citation>
    <scope>IDENTIFICATION</scope>
</reference>
<evidence type="ECO:0000313" key="3">
    <source>
        <dbReference type="WBParaSite" id="PDA_v2.g30591.t1"/>
    </source>
</evidence>
<dbReference type="WBParaSite" id="PDA_v2.g30591.t1">
    <property type="protein sequence ID" value="PDA_v2.g30591.t1"/>
    <property type="gene ID" value="PDA_v2.g30591"/>
</dbReference>
<dbReference type="GO" id="GO:0120053">
    <property type="term" value="F:ribitol beta-1,4-xylosyltransferase activity"/>
    <property type="evidence" value="ECO:0007669"/>
    <property type="project" value="InterPro"/>
</dbReference>
<evidence type="ECO:0000259" key="1">
    <source>
        <dbReference type="Pfam" id="PF24785"/>
    </source>
</evidence>
<accession>A0A914QT62</accession>
<protein>
    <submittedName>
        <fullName evidence="3">Exostosin GT47 domain-containing protein</fullName>
    </submittedName>
</protein>
<keyword evidence="2" id="KW-1185">Reference proteome</keyword>
<dbReference type="AlphaFoldDB" id="A0A914QT62"/>
<proteinExistence type="predicted"/>
<evidence type="ECO:0000313" key="2">
    <source>
        <dbReference type="Proteomes" id="UP000887578"/>
    </source>
</evidence>
<dbReference type="InterPro" id="IPR055286">
    <property type="entry name" value="RXYLT1-like"/>
</dbReference>
<dbReference type="Pfam" id="PF24785">
    <property type="entry name" value="RXYLT1_C"/>
    <property type="match status" value="1"/>
</dbReference>
<dbReference type="PANTHER" id="PTHR15576">
    <property type="entry name" value="RIBITOL-5-PHOSPHATE XYLOSYLTRANSFERASE 1"/>
    <property type="match status" value="1"/>
</dbReference>
<name>A0A914QT62_9BILA</name>
<dbReference type="GO" id="GO:0005794">
    <property type="term" value="C:Golgi apparatus"/>
    <property type="evidence" value="ECO:0007669"/>
    <property type="project" value="TreeGrafter"/>
</dbReference>
<dbReference type="InterPro" id="IPR057538">
    <property type="entry name" value="RXYLT1_C"/>
</dbReference>